<dbReference type="Proteomes" id="UP000253606">
    <property type="component" value="Chromosome"/>
</dbReference>
<dbReference type="PANTHER" id="PTHR45588:SF1">
    <property type="entry name" value="WW DOMAIN-CONTAINING PROTEIN"/>
    <property type="match status" value="1"/>
</dbReference>
<dbReference type="Gene3D" id="1.25.40.10">
    <property type="entry name" value="Tetratricopeptide repeat domain"/>
    <property type="match status" value="2"/>
</dbReference>
<sequence length="490" mass="53920">MLHSFWYEEARKQFASVAHADPSCAMAQWGLAMTEWRPFWDGMPDDRRKAGIAEIDNAAALHPKTDRELRYIAALRGYLHSDPGQNIAAVSTYADVMGDLHRAYPSDVEALAFYGLGLSAAASLDPKDPIAADRKALAVLMPGFEAHPDHPGFAHYIIHTCDNPQLAREALPAAEKYAAIAPASAHALHMPGHIFARLGMWQEDIAANLDSVNASELAAKEHLDGVAHEMHAYEFLLYAYLQDGDDARARKIYEDTNPLIQHLAVIPGIQNDGMYMYTSYMQVEFPSIYHLERHEWKDIIAIAEPPHPLVSSRYFLLWAQAIAAGHLRDPGAADRAVASAQSIYKAVEAEGSPISAEIHATFLTMQAWQNYAHHRDAEALAQLSASADEQDRVGQAEVDIPAREMYADMLRAEGHLAKALAEYKTDLKLSPNRFNGLAGAAEAAADAGQRDEARRLYGQLLQVTNGGRTSQRPEITRASAYLHQPKNSAG</sequence>
<keyword evidence="3" id="KW-1185">Reference proteome</keyword>
<proteinExistence type="predicted"/>
<dbReference type="PANTHER" id="PTHR45588">
    <property type="entry name" value="TPR DOMAIN-CONTAINING PROTEIN"/>
    <property type="match status" value="1"/>
</dbReference>
<dbReference type="InterPro" id="IPR011990">
    <property type="entry name" value="TPR-like_helical_dom_sf"/>
</dbReference>
<feature type="compositionally biased region" description="Polar residues" evidence="1">
    <location>
        <begin position="464"/>
        <end position="473"/>
    </location>
</feature>
<reference evidence="2 3" key="1">
    <citation type="journal article" date="2018" name="Front. Microbiol.">
        <title>Hydrolytic Capabilities as a Key to Environmental Success: Chitinolytic and Cellulolytic Acidobacteria From Acidic Sub-arctic Soils and Boreal Peatlands.</title>
        <authorList>
            <person name="Belova S.E."/>
            <person name="Ravin N.V."/>
            <person name="Pankratov T.A."/>
            <person name="Rakitin A.L."/>
            <person name="Ivanova A.A."/>
            <person name="Beletsky A.V."/>
            <person name="Mardanov A.V."/>
            <person name="Sinninghe Damste J.S."/>
            <person name="Dedysh S.N."/>
        </authorList>
    </citation>
    <scope>NUCLEOTIDE SEQUENCE [LARGE SCALE GENOMIC DNA]</scope>
    <source>
        <strain evidence="2 3">SBC82</strain>
    </source>
</reference>
<protein>
    <submittedName>
        <fullName evidence="2">TPR repeat protein</fullName>
    </submittedName>
</protein>
<evidence type="ECO:0000256" key="1">
    <source>
        <dbReference type="SAM" id="MobiDB-lite"/>
    </source>
</evidence>
<feature type="region of interest" description="Disordered" evidence="1">
    <location>
        <begin position="464"/>
        <end position="490"/>
    </location>
</feature>
<dbReference type="AlphaFoldDB" id="A0A2Z5G6Q6"/>
<dbReference type="KEGG" id="abas:ACPOL_5533"/>
<dbReference type="SUPFAM" id="SSF48452">
    <property type="entry name" value="TPR-like"/>
    <property type="match status" value="1"/>
</dbReference>
<name>A0A2Z5G6Q6_9BACT</name>
<evidence type="ECO:0000313" key="3">
    <source>
        <dbReference type="Proteomes" id="UP000253606"/>
    </source>
</evidence>
<dbReference type="EMBL" id="CP030840">
    <property type="protein sequence ID" value="AXC14781.1"/>
    <property type="molecule type" value="Genomic_DNA"/>
</dbReference>
<organism evidence="2 3">
    <name type="scientific">Acidisarcina polymorpha</name>
    <dbReference type="NCBI Taxonomy" id="2211140"/>
    <lineage>
        <taxon>Bacteria</taxon>
        <taxon>Pseudomonadati</taxon>
        <taxon>Acidobacteriota</taxon>
        <taxon>Terriglobia</taxon>
        <taxon>Terriglobales</taxon>
        <taxon>Acidobacteriaceae</taxon>
        <taxon>Acidisarcina</taxon>
    </lineage>
</organism>
<evidence type="ECO:0000313" key="2">
    <source>
        <dbReference type="EMBL" id="AXC14781.1"/>
    </source>
</evidence>
<accession>A0A2Z5G6Q6</accession>
<gene>
    <name evidence="2" type="ORF">ACPOL_5533</name>
</gene>